<sequence>MDFDTLNLIDEDNFNLEDEDMIQEDDNEQNQILPHETASSGTAEKGTRSSSILRTNAGKLHKRREIS</sequence>
<dbReference type="Proteomes" id="UP000008694">
    <property type="component" value="Unassembled WGS sequence"/>
</dbReference>
<feature type="compositionally biased region" description="Polar residues" evidence="1">
    <location>
        <begin position="29"/>
        <end position="54"/>
    </location>
</feature>
<evidence type="ECO:0000256" key="1">
    <source>
        <dbReference type="SAM" id="MobiDB-lite"/>
    </source>
</evidence>
<dbReference type="EMBL" id="GL348720">
    <property type="protein sequence ID" value="EFH40018.1"/>
    <property type="molecule type" value="Genomic_DNA"/>
</dbReference>
<keyword evidence="3" id="KW-1185">Reference proteome</keyword>
<evidence type="ECO:0000313" key="2">
    <source>
        <dbReference type="EMBL" id="EFH40018.1"/>
    </source>
</evidence>
<name>D7MS20_ARALL</name>
<dbReference type="eggNOG" id="KOG1121">
    <property type="taxonomic scope" value="Eukaryota"/>
</dbReference>
<accession>D7MS20</accession>
<dbReference type="HOGENOM" id="CLU_2815893_0_0_1"/>
<gene>
    <name evidence="2" type="ORF">ARALYDRAFT_684002</name>
</gene>
<protein>
    <submittedName>
        <fullName evidence="2">Predicted protein</fullName>
    </submittedName>
</protein>
<dbReference type="AlphaFoldDB" id="D7MS20"/>
<organism evidence="3">
    <name type="scientific">Arabidopsis lyrata subsp. lyrata</name>
    <name type="common">Lyre-leaved rock-cress</name>
    <dbReference type="NCBI Taxonomy" id="81972"/>
    <lineage>
        <taxon>Eukaryota</taxon>
        <taxon>Viridiplantae</taxon>
        <taxon>Streptophyta</taxon>
        <taxon>Embryophyta</taxon>
        <taxon>Tracheophyta</taxon>
        <taxon>Spermatophyta</taxon>
        <taxon>Magnoliopsida</taxon>
        <taxon>eudicotyledons</taxon>
        <taxon>Gunneridae</taxon>
        <taxon>Pentapetalae</taxon>
        <taxon>rosids</taxon>
        <taxon>malvids</taxon>
        <taxon>Brassicales</taxon>
        <taxon>Brassicaceae</taxon>
        <taxon>Camelineae</taxon>
        <taxon>Arabidopsis</taxon>
    </lineage>
</organism>
<reference evidence="3" key="1">
    <citation type="journal article" date="2011" name="Nat. Genet.">
        <title>The Arabidopsis lyrata genome sequence and the basis of rapid genome size change.</title>
        <authorList>
            <person name="Hu T.T."/>
            <person name="Pattyn P."/>
            <person name="Bakker E.G."/>
            <person name="Cao J."/>
            <person name="Cheng J.-F."/>
            <person name="Clark R.M."/>
            <person name="Fahlgren N."/>
            <person name="Fawcett J.A."/>
            <person name="Grimwood J."/>
            <person name="Gundlach H."/>
            <person name="Haberer G."/>
            <person name="Hollister J.D."/>
            <person name="Ossowski S."/>
            <person name="Ottilar R.P."/>
            <person name="Salamov A.A."/>
            <person name="Schneeberger K."/>
            <person name="Spannagl M."/>
            <person name="Wang X."/>
            <person name="Yang L."/>
            <person name="Nasrallah M.E."/>
            <person name="Bergelson J."/>
            <person name="Carrington J.C."/>
            <person name="Gaut B.S."/>
            <person name="Schmutz J."/>
            <person name="Mayer K.F.X."/>
            <person name="Van de Peer Y."/>
            <person name="Grigoriev I.V."/>
            <person name="Nordborg M."/>
            <person name="Weigel D."/>
            <person name="Guo Y.-L."/>
        </authorList>
    </citation>
    <scope>NUCLEOTIDE SEQUENCE [LARGE SCALE GENOMIC DNA]</scope>
    <source>
        <strain evidence="3">cv. MN47</strain>
    </source>
</reference>
<feature type="region of interest" description="Disordered" evidence="1">
    <location>
        <begin position="21"/>
        <end position="67"/>
    </location>
</feature>
<proteinExistence type="predicted"/>
<dbReference type="Gramene" id="Al_scaffold_0008_822">
    <property type="protein sequence ID" value="Al_scaffold_0008_822"/>
    <property type="gene ID" value="Al_scaffold_0008_822"/>
</dbReference>
<evidence type="ECO:0000313" key="3">
    <source>
        <dbReference type="Proteomes" id="UP000008694"/>
    </source>
</evidence>